<dbReference type="KEGG" id="mvs:MVIS_0514"/>
<protein>
    <submittedName>
        <fullName evidence="2 3">Two-component regulator with metal-dependentphosphohydrolase, HD region</fullName>
    </submittedName>
</protein>
<dbReference type="AlphaFoldDB" id="A0A090IFK6"/>
<accession>A0A090IFK6</accession>
<sequence length="208" mass="23329">MRNLFIEFLTQLGCADRAHDIDHIERVVATARLLGKSEGAELAVLEPAAWLHDCVSVAKDHPQRKQASLLAADRAVAFLQEINYPQQYHQAIHHAIVAHSFSANITPETLEAKILQDADRMDALGAIGIARCILVGGKLNRQLYSSIDPLCAEREPDDNVYTLDHFFTKLLTLGDSMQTQAAKVEAQRRSVYMREFLVQLQSELLMHE</sequence>
<dbReference type="HOGENOM" id="CLU_036524_3_0_6"/>
<organism evidence="3 5">
    <name type="scientific">Moritella viscosa</name>
    <dbReference type="NCBI Taxonomy" id="80854"/>
    <lineage>
        <taxon>Bacteria</taxon>
        <taxon>Pseudomonadati</taxon>
        <taxon>Pseudomonadota</taxon>
        <taxon>Gammaproteobacteria</taxon>
        <taxon>Alteromonadales</taxon>
        <taxon>Moritellaceae</taxon>
        <taxon>Moritella</taxon>
    </lineage>
</organism>
<evidence type="ECO:0000313" key="4">
    <source>
        <dbReference type="Proteomes" id="UP000182660"/>
    </source>
</evidence>
<dbReference type="EMBL" id="FPLJ01000008">
    <property type="protein sequence ID" value="SGY82430.1"/>
    <property type="molecule type" value="Genomic_DNA"/>
</dbReference>
<gene>
    <name evidence="2" type="ORF">MT2528_0232</name>
    <name evidence="3" type="ORF">NVI5450_0217</name>
</gene>
<reference evidence="3 5" key="1">
    <citation type="submission" date="2016-11" db="EMBL/GenBank/DDBJ databases">
        <authorList>
            <person name="Jaros S."/>
            <person name="Januszkiewicz K."/>
            <person name="Wedrychowicz H."/>
        </authorList>
    </citation>
    <scope>NUCLEOTIDE SEQUENCE [LARGE SCALE GENOMIC DNA]</scope>
    <source>
        <strain evidence="3">NVI 5450</strain>
    </source>
</reference>
<dbReference type="PATRIC" id="fig|80854.5.peg.543"/>
<keyword evidence="3" id="KW-0378">Hydrolase</keyword>
<name>A0A090IFK6_9GAMM</name>
<dbReference type="RefSeq" id="WP_045108965.1">
    <property type="nucleotide sequence ID" value="NZ_CAWQZC010000049.1"/>
</dbReference>
<dbReference type="PANTHER" id="PTHR33594">
    <property type="entry name" value="SUPERFAMILY HYDROLASE, PUTATIVE (AFU_ORTHOLOGUE AFUA_1G03035)-RELATED"/>
    <property type="match status" value="1"/>
</dbReference>
<evidence type="ECO:0000313" key="5">
    <source>
        <dbReference type="Proteomes" id="UP000183794"/>
    </source>
</evidence>
<feature type="domain" description="HD/PDEase" evidence="1">
    <location>
        <begin position="16"/>
        <end position="133"/>
    </location>
</feature>
<dbReference type="GeneID" id="61293967"/>
<dbReference type="SMART" id="SM00471">
    <property type="entry name" value="HDc"/>
    <property type="match status" value="1"/>
</dbReference>
<evidence type="ECO:0000313" key="2">
    <source>
        <dbReference type="EMBL" id="SGY82430.1"/>
    </source>
</evidence>
<dbReference type="Proteomes" id="UP000182660">
    <property type="component" value="Unassembled WGS sequence"/>
</dbReference>
<evidence type="ECO:0000313" key="3">
    <source>
        <dbReference type="EMBL" id="SGY82973.1"/>
    </source>
</evidence>
<dbReference type="InterPro" id="IPR003607">
    <property type="entry name" value="HD/PDEase_dom"/>
</dbReference>
<dbReference type="Gene3D" id="1.10.3210.50">
    <property type="match status" value="1"/>
</dbReference>
<dbReference type="CDD" id="cd00077">
    <property type="entry name" value="HDc"/>
    <property type="match status" value="1"/>
</dbReference>
<dbReference type="EMBL" id="FPLD01000006">
    <property type="protein sequence ID" value="SGY82973.1"/>
    <property type="molecule type" value="Genomic_DNA"/>
</dbReference>
<dbReference type="Pfam" id="PF01966">
    <property type="entry name" value="HD"/>
    <property type="match status" value="1"/>
</dbReference>
<dbReference type="PANTHER" id="PTHR33594:SF1">
    <property type="entry name" value="HD_PDEASE DOMAIN-CONTAINING PROTEIN"/>
    <property type="match status" value="1"/>
</dbReference>
<proteinExistence type="predicted"/>
<dbReference type="SUPFAM" id="SSF109604">
    <property type="entry name" value="HD-domain/PDEase-like"/>
    <property type="match status" value="1"/>
</dbReference>
<keyword evidence="4" id="KW-1185">Reference proteome</keyword>
<dbReference type="OrthoDB" id="9797344at2"/>
<dbReference type="Proteomes" id="UP000183794">
    <property type="component" value="Unassembled WGS sequence"/>
</dbReference>
<reference evidence="2 4" key="2">
    <citation type="submission" date="2016-11" db="EMBL/GenBank/DDBJ databases">
        <authorList>
            <person name="Klemetsen T."/>
        </authorList>
    </citation>
    <scope>NUCLEOTIDE SEQUENCE [LARGE SCALE GENOMIC DNA]</scope>
    <source>
        <strain evidence="2">MT 2528</strain>
    </source>
</reference>
<dbReference type="STRING" id="80854.MVIS_0514"/>
<dbReference type="GO" id="GO:0016787">
    <property type="term" value="F:hydrolase activity"/>
    <property type="evidence" value="ECO:0007669"/>
    <property type="project" value="UniProtKB-KW"/>
</dbReference>
<evidence type="ECO:0000259" key="1">
    <source>
        <dbReference type="SMART" id="SM00471"/>
    </source>
</evidence>
<dbReference type="InterPro" id="IPR006674">
    <property type="entry name" value="HD_domain"/>
</dbReference>